<evidence type="ECO:0000256" key="1">
    <source>
        <dbReference type="ARBA" id="ARBA00001933"/>
    </source>
</evidence>
<dbReference type="InterPro" id="IPR015421">
    <property type="entry name" value="PyrdxlP-dep_Trfase_major"/>
</dbReference>
<keyword evidence="5" id="KW-1185">Reference proteome</keyword>
<protein>
    <submittedName>
        <fullName evidence="4">Aminotransferase class I/II-fold pyridoxal phosphate-dependent enzyme</fullName>
    </submittedName>
</protein>
<dbReference type="PIRSF" id="PIRSF001434">
    <property type="entry name" value="CGS"/>
    <property type="match status" value="1"/>
</dbReference>
<gene>
    <name evidence="4" type="ORF">KE626_27490</name>
</gene>
<dbReference type="SUPFAM" id="SSF53383">
    <property type="entry name" value="PLP-dependent transferases"/>
    <property type="match status" value="1"/>
</dbReference>
<keyword evidence="4" id="KW-0032">Aminotransferase</keyword>
<dbReference type="Gene3D" id="3.40.640.10">
    <property type="entry name" value="Type I PLP-dependent aspartate aminotransferase-like (Major domain)"/>
    <property type="match status" value="1"/>
</dbReference>
<keyword evidence="2 3" id="KW-0663">Pyridoxal phosphate</keyword>
<dbReference type="RefSeq" id="WP_211976237.1">
    <property type="nucleotide sequence ID" value="NZ_CBFHAM010000010.1"/>
</dbReference>
<comment type="similarity">
    <text evidence="3">Belongs to the trans-sulfuration enzymes family.</text>
</comment>
<dbReference type="InterPro" id="IPR015422">
    <property type="entry name" value="PyrdxlP-dep_Trfase_small"/>
</dbReference>
<name>A0ABS5J7A6_9BACT</name>
<keyword evidence="4" id="KW-0808">Transferase</keyword>
<reference evidence="4 5" key="1">
    <citation type="submission" date="2021-04" db="EMBL/GenBank/DDBJ databases">
        <title>Chitinophaga sp. nov., isolated from the rhizosphere soil.</title>
        <authorList>
            <person name="He S."/>
        </authorList>
    </citation>
    <scope>NUCLEOTIDE SEQUENCE [LARGE SCALE GENOMIC DNA]</scope>
    <source>
        <strain evidence="4 5">2R12</strain>
    </source>
</reference>
<dbReference type="InterPro" id="IPR000277">
    <property type="entry name" value="Cys/Met-Metab_PyrdxlP-dep_enz"/>
</dbReference>
<dbReference type="EMBL" id="JAGTXB010000019">
    <property type="protein sequence ID" value="MBS0031102.1"/>
    <property type="molecule type" value="Genomic_DNA"/>
</dbReference>
<evidence type="ECO:0000256" key="2">
    <source>
        <dbReference type="ARBA" id="ARBA00022898"/>
    </source>
</evidence>
<proteinExistence type="inferred from homology"/>
<dbReference type="Pfam" id="PF01053">
    <property type="entry name" value="Cys_Met_Meta_PP"/>
    <property type="match status" value="1"/>
</dbReference>
<evidence type="ECO:0000313" key="4">
    <source>
        <dbReference type="EMBL" id="MBS0031102.1"/>
    </source>
</evidence>
<comment type="cofactor">
    <cofactor evidence="1 3">
        <name>pyridoxal 5'-phosphate</name>
        <dbReference type="ChEBI" id="CHEBI:597326"/>
    </cofactor>
</comment>
<dbReference type="Proteomes" id="UP000676386">
    <property type="component" value="Unassembled WGS sequence"/>
</dbReference>
<dbReference type="CDD" id="cd00614">
    <property type="entry name" value="CGS_like"/>
    <property type="match status" value="1"/>
</dbReference>
<comment type="caution">
    <text evidence="4">The sequence shown here is derived from an EMBL/GenBank/DDBJ whole genome shotgun (WGS) entry which is preliminary data.</text>
</comment>
<evidence type="ECO:0000313" key="5">
    <source>
        <dbReference type="Proteomes" id="UP000676386"/>
    </source>
</evidence>
<dbReference type="PROSITE" id="PS00868">
    <property type="entry name" value="CYS_MET_METAB_PP"/>
    <property type="match status" value="1"/>
</dbReference>
<dbReference type="PANTHER" id="PTHR11808">
    <property type="entry name" value="TRANS-SULFURATION ENZYME FAMILY MEMBER"/>
    <property type="match status" value="1"/>
</dbReference>
<evidence type="ECO:0000256" key="3">
    <source>
        <dbReference type="RuleBase" id="RU362118"/>
    </source>
</evidence>
<dbReference type="InterPro" id="IPR054542">
    <property type="entry name" value="Cys_met_metab_PP"/>
</dbReference>
<dbReference type="Gene3D" id="3.90.1150.10">
    <property type="entry name" value="Aspartate Aminotransferase, domain 1"/>
    <property type="match status" value="1"/>
</dbReference>
<accession>A0ABS5J7A6</accession>
<dbReference type="GO" id="GO:0008483">
    <property type="term" value="F:transaminase activity"/>
    <property type="evidence" value="ECO:0007669"/>
    <property type="project" value="UniProtKB-KW"/>
</dbReference>
<organism evidence="4 5">
    <name type="scientific">Chitinophaga hostae</name>
    <dbReference type="NCBI Taxonomy" id="2831022"/>
    <lineage>
        <taxon>Bacteria</taxon>
        <taxon>Pseudomonadati</taxon>
        <taxon>Bacteroidota</taxon>
        <taxon>Chitinophagia</taxon>
        <taxon>Chitinophagales</taxon>
        <taxon>Chitinophagaceae</taxon>
        <taxon>Chitinophaga</taxon>
    </lineage>
</organism>
<dbReference type="InterPro" id="IPR015424">
    <property type="entry name" value="PyrdxlP-dep_Trfase"/>
</dbReference>
<sequence length="406" mass="44087">MNHHPIFSEMASAAIHAAQSDLGQNAHLVPVYATSTFTFDNARQGMDRFSGAAPGYIYSRFGNPTVTVAEELIAILEGFGMVQDNGQPLPLKAILHASGQAAMATLFLANIAAGDTVLTHYSLYGGTHEFLFDFLPKFGVKALIADLHQPESVAELLQQDRSIKMIHIESPANPSMRCVDIAAICKVAHDCGVKVSVDNTFATPYLQQPFRYGADFVFHSTTKFLNGHGTAIGGVLIGKDLPLMQKVNKTAKLLGGCANPFDTFLLIQGVKTLELRMKQHCSNAIQVAEFLHTHPAVSIVNFNGLPSHPDYELSARQMRHPGAVMSFELKDGFEAAVRFIDRLQMCLRAVSVGTLDTLVSHPASMTHSGMKKEDREKAGISDGLIRMSVGLESVGDIIRDLEQALI</sequence>
<dbReference type="PANTHER" id="PTHR11808:SF80">
    <property type="entry name" value="CYSTATHIONINE GAMMA-LYASE"/>
    <property type="match status" value="1"/>
</dbReference>